<dbReference type="InterPro" id="IPR029068">
    <property type="entry name" value="Glyas_Bleomycin-R_OHBP_Dase"/>
</dbReference>
<organism evidence="2 3">
    <name type="scientific">Antribacter soli</name>
    <dbReference type="NCBI Taxonomy" id="2910976"/>
    <lineage>
        <taxon>Bacteria</taxon>
        <taxon>Bacillati</taxon>
        <taxon>Actinomycetota</taxon>
        <taxon>Actinomycetes</taxon>
        <taxon>Micrococcales</taxon>
        <taxon>Promicromonosporaceae</taxon>
        <taxon>Antribacter</taxon>
    </lineage>
</organism>
<proteinExistence type="predicted"/>
<dbReference type="InterPro" id="IPR004360">
    <property type="entry name" value="Glyas_Fos-R_dOase_dom"/>
</dbReference>
<name>A0AA41QD65_9MICO</name>
<dbReference type="PROSITE" id="PS51819">
    <property type="entry name" value="VOC"/>
    <property type="match status" value="1"/>
</dbReference>
<feature type="domain" description="VOC" evidence="1">
    <location>
        <begin position="3"/>
        <end position="126"/>
    </location>
</feature>
<dbReference type="AlphaFoldDB" id="A0AA41QD65"/>
<reference evidence="2" key="1">
    <citation type="submission" date="2022-01" db="EMBL/GenBank/DDBJ databases">
        <title>Antribacter sp. nov., isolated from Guizhou of China.</title>
        <authorList>
            <person name="Chengliang C."/>
            <person name="Ya Z."/>
        </authorList>
    </citation>
    <scope>NUCLEOTIDE SEQUENCE</scope>
    <source>
        <strain evidence="2">KLBMP 9083</strain>
    </source>
</reference>
<dbReference type="PANTHER" id="PTHR34109">
    <property type="entry name" value="BNAUNNG04460D PROTEIN-RELATED"/>
    <property type="match status" value="1"/>
</dbReference>
<dbReference type="RefSeq" id="WP_236088390.1">
    <property type="nucleotide sequence ID" value="NZ_JAKGSG010000022.1"/>
</dbReference>
<accession>A0AA41QD65</accession>
<evidence type="ECO:0000259" key="1">
    <source>
        <dbReference type="PROSITE" id="PS51819"/>
    </source>
</evidence>
<sequence length="128" mass="13888">MFTGSQVNLYAEDVERSVAFYRDLGFEETYRYAPEGEPLHVELSGAGLTIGVASPGAAREEHGIEVSEAGAAMELCLWCDDVDASYDQALAVGATPMSAPHDFQDGRLRVAWVADPTGNPIELVRQQR</sequence>
<dbReference type="InterPro" id="IPR037523">
    <property type="entry name" value="VOC_core"/>
</dbReference>
<gene>
    <name evidence="2" type="ORF">L1785_06490</name>
</gene>
<dbReference type="Gene3D" id="3.10.180.10">
    <property type="entry name" value="2,3-Dihydroxybiphenyl 1,2-Dioxygenase, domain 1"/>
    <property type="match status" value="1"/>
</dbReference>
<comment type="caution">
    <text evidence="2">The sequence shown here is derived from an EMBL/GenBank/DDBJ whole genome shotgun (WGS) entry which is preliminary data.</text>
</comment>
<keyword evidence="3" id="KW-1185">Reference proteome</keyword>
<dbReference type="Proteomes" id="UP001165405">
    <property type="component" value="Unassembled WGS sequence"/>
</dbReference>
<dbReference type="Pfam" id="PF00903">
    <property type="entry name" value="Glyoxalase"/>
    <property type="match status" value="1"/>
</dbReference>
<evidence type="ECO:0000313" key="3">
    <source>
        <dbReference type="Proteomes" id="UP001165405"/>
    </source>
</evidence>
<dbReference type="EMBL" id="JAKGSG010000022">
    <property type="protein sequence ID" value="MCF4120620.1"/>
    <property type="molecule type" value="Genomic_DNA"/>
</dbReference>
<evidence type="ECO:0000313" key="2">
    <source>
        <dbReference type="EMBL" id="MCF4120620.1"/>
    </source>
</evidence>
<protein>
    <submittedName>
        <fullName evidence="2">VOC family protein</fullName>
    </submittedName>
</protein>
<dbReference type="SUPFAM" id="SSF54593">
    <property type="entry name" value="Glyoxalase/Bleomycin resistance protein/Dihydroxybiphenyl dioxygenase"/>
    <property type="match status" value="1"/>
</dbReference>